<evidence type="ECO:0000256" key="4">
    <source>
        <dbReference type="ARBA" id="ARBA00022475"/>
    </source>
</evidence>
<feature type="transmembrane region" description="Helical" evidence="10">
    <location>
        <begin position="146"/>
        <end position="172"/>
    </location>
</feature>
<keyword evidence="3" id="KW-0813">Transport</keyword>
<dbReference type="EMBL" id="VUOA01000041">
    <property type="protein sequence ID" value="KAA2234877.1"/>
    <property type="molecule type" value="Genomic_DNA"/>
</dbReference>
<organism evidence="13 14">
    <name type="scientific">Salinarimonas soli</name>
    <dbReference type="NCBI Taxonomy" id="1638099"/>
    <lineage>
        <taxon>Bacteria</taxon>
        <taxon>Pseudomonadati</taxon>
        <taxon>Pseudomonadota</taxon>
        <taxon>Alphaproteobacteria</taxon>
        <taxon>Hyphomicrobiales</taxon>
        <taxon>Salinarimonadaceae</taxon>
        <taxon>Salinarimonas</taxon>
    </lineage>
</organism>
<dbReference type="InterPro" id="IPR010128">
    <property type="entry name" value="ATPase_T1SS_PrtD-like"/>
</dbReference>
<feature type="domain" description="ABC transporter" evidence="11">
    <location>
        <begin position="332"/>
        <end position="568"/>
    </location>
</feature>
<name>A0A5B2V9G5_9HYPH</name>
<dbReference type="GO" id="GO:0016887">
    <property type="term" value="F:ATP hydrolysis activity"/>
    <property type="evidence" value="ECO:0007669"/>
    <property type="project" value="InterPro"/>
</dbReference>
<dbReference type="InterPro" id="IPR017871">
    <property type="entry name" value="ABC_transporter-like_CS"/>
</dbReference>
<proteinExistence type="inferred from homology"/>
<dbReference type="Gene3D" id="3.40.50.300">
    <property type="entry name" value="P-loop containing nucleotide triphosphate hydrolases"/>
    <property type="match status" value="1"/>
</dbReference>
<evidence type="ECO:0000256" key="9">
    <source>
        <dbReference type="ARBA" id="ARBA00023136"/>
    </source>
</evidence>
<keyword evidence="6" id="KW-0547">Nucleotide-binding</keyword>
<keyword evidence="4" id="KW-1003">Cell membrane</keyword>
<dbReference type="CDD" id="cd18586">
    <property type="entry name" value="ABC_6TM_PrtD_like"/>
    <property type="match status" value="1"/>
</dbReference>
<dbReference type="GO" id="GO:0140359">
    <property type="term" value="F:ABC-type transporter activity"/>
    <property type="evidence" value="ECO:0007669"/>
    <property type="project" value="InterPro"/>
</dbReference>
<dbReference type="Pfam" id="PF00005">
    <property type="entry name" value="ABC_tran"/>
    <property type="match status" value="1"/>
</dbReference>
<dbReference type="AlphaFoldDB" id="A0A5B2V9G5"/>
<keyword evidence="7" id="KW-0067">ATP-binding</keyword>
<dbReference type="PANTHER" id="PTHR24221">
    <property type="entry name" value="ATP-BINDING CASSETTE SUB-FAMILY B"/>
    <property type="match status" value="1"/>
</dbReference>
<feature type="domain" description="ABC transmembrane type-1" evidence="12">
    <location>
        <begin position="24"/>
        <end position="301"/>
    </location>
</feature>
<keyword evidence="14" id="KW-1185">Reference proteome</keyword>
<dbReference type="OrthoDB" id="9808328at2"/>
<evidence type="ECO:0000256" key="7">
    <source>
        <dbReference type="ARBA" id="ARBA00022840"/>
    </source>
</evidence>
<gene>
    <name evidence="13" type="ORF">F0L46_22540</name>
</gene>
<feature type="transmembrane region" description="Helical" evidence="10">
    <location>
        <begin position="57"/>
        <end position="77"/>
    </location>
</feature>
<dbReference type="PANTHER" id="PTHR24221:SF248">
    <property type="entry name" value="ABC TRANSPORTER TRANSMEMBRANE REGION"/>
    <property type="match status" value="1"/>
</dbReference>
<dbReference type="Pfam" id="PF00664">
    <property type="entry name" value="ABC_membrane"/>
    <property type="match status" value="1"/>
</dbReference>
<keyword evidence="5 10" id="KW-0812">Transmembrane</keyword>
<comment type="caution">
    <text evidence="13">The sequence shown here is derived from an EMBL/GenBank/DDBJ whole genome shotgun (WGS) entry which is preliminary data.</text>
</comment>
<evidence type="ECO:0000259" key="11">
    <source>
        <dbReference type="PROSITE" id="PS50893"/>
    </source>
</evidence>
<evidence type="ECO:0000256" key="3">
    <source>
        <dbReference type="ARBA" id="ARBA00022448"/>
    </source>
</evidence>
<dbReference type="GO" id="GO:0030253">
    <property type="term" value="P:protein secretion by the type I secretion system"/>
    <property type="evidence" value="ECO:0007669"/>
    <property type="project" value="InterPro"/>
</dbReference>
<dbReference type="InterPro" id="IPR039421">
    <property type="entry name" value="Type_1_exporter"/>
</dbReference>
<keyword evidence="8 10" id="KW-1133">Transmembrane helix</keyword>
<dbReference type="RefSeq" id="WP_149821861.1">
    <property type="nucleotide sequence ID" value="NZ_VUOA01000041.1"/>
</dbReference>
<sequence length="585" mass="61133">MANAPPSARSEISQALRRCAGSLLGIGLFSAAVNLLMLTGSIFMLQVYDRVIPSRSIPTLVGLAILVAGLFAIQGGLDLIRTRMLARVGASLHERVAGRVFDTTLRLPLLRGDVDAGQPLRDLDQVRSFFGTGGPLAFFDLPWLPLYLTLCFLFHPLIGWTALGGAGILVMLTLLTEILSRRGAAQSVALASQRQAVADAARRNAEAVTAMGMGPAVAARWREADRGYVAGQSGLSDVTGGLGAISKMLRMALQSAVLGVGAYLVIQGEASGGIIIASSILSARALAPVELAIANWRGFLATRGAWRRLDALLGSLPAAAERQTLRPPGSTLTVQGVAVAPAGNPRLVVRDISFQLQGGAGLGIIGPSGSGKSCLVRALVGVWQPARGRVRLDGAALDQWSPETLGRHVGYLPQDVELFAGTIAQNIARFREGDDPDLVIQAAMLAGVHELILSLDQGYDTAIGDRGGALSAGQRQRVGLARALYGDPFLVVLDEPNSNLDNEGEAALTRALMNVRERGGIAVVVAHRPSALAALDHVLVIAGGEQKAFGPKDQVLGATVRTLQPVPNPAVEVERGQRAIAGGAS</sequence>
<dbReference type="GO" id="GO:0005886">
    <property type="term" value="C:plasma membrane"/>
    <property type="evidence" value="ECO:0007669"/>
    <property type="project" value="UniProtKB-SubCell"/>
</dbReference>
<comment type="similarity">
    <text evidence="2">Belongs to the ABC transporter superfamily.</text>
</comment>
<evidence type="ECO:0000256" key="8">
    <source>
        <dbReference type="ARBA" id="ARBA00022989"/>
    </source>
</evidence>
<dbReference type="GO" id="GO:0030256">
    <property type="term" value="C:type I protein secretion system complex"/>
    <property type="evidence" value="ECO:0007669"/>
    <property type="project" value="InterPro"/>
</dbReference>
<evidence type="ECO:0000256" key="1">
    <source>
        <dbReference type="ARBA" id="ARBA00004651"/>
    </source>
</evidence>
<dbReference type="InterPro" id="IPR036640">
    <property type="entry name" value="ABC1_TM_sf"/>
</dbReference>
<evidence type="ECO:0000259" key="12">
    <source>
        <dbReference type="PROSITE" id="PS50929"/>
    </source>
</evidence>
<dbReference type="SUPFAM" id="SSF52540">
    <property type="entry name" value="P-loop containing nucleoside triphosphate hydrolases"/>
    <property type="match status" value="1"/>
</dbReference>
<evidence type="ECO:0000256" key="6">
    <source>
        <dbReference type="ARBA" id="ARBA00022741"/>
    </source>
</evidence>
<evidence type="ECO:0000256" key="5">
    <source>
        <dbReference type="ARBA" id="ARBA00022692"/>
    </source>
</evidence>
<dbReference type="PROSITE" id="PS00211">
    <property type="entry name" value="ABC_TRANSPORTER_1"/>
    <property type="match status" value="1"/>
</dbReference>
<dbReference type="GO" id="GO:0005524">
    <property type="term" value="F:ATP binding"/>
    <property type="evidence" value="ECO:0007669"/>
    <property type="project" value="UniProtKB-KW"/>
</dbReference>
<dbReference type="InterPro" id="IPR011527">
    <property type="entry name" value="ABC1_TM_dom"/>
</dbReference>
<reference evidence="13 14" key="2">
    <citation type="submission" date="2019-09" db="EMBL/GenBank/DDBJ databases">
        <authorList>
            <person name="Jin C."/>
        </authorList>
    </citation>
    <scope>NUCLEOTIDE SEQUENCE [LARGE SCALE GENOMIC DNA]</scope>
    <source>
        <strain evidence="13 14">BN140002</strain>
    </source>
</reference>
<evidence type="ECO:0000256" key="2">
    <source>
        <dbReference type="ARBA" id="ARBA00005417"/>
    </source>
</evidence>
<dbReference type="InterPro" id="IPR003593">
    <property type="entry name" value="AAA+_ATPase"/>
</dbReference>
<dbReference type="InterPro" id="IPR027417">
    <property type="entry name" value="P-loop_NTPase"/>
</dbReference>
<dbReference type="FunFam" id="3.40.50.300:FF:001444">
    <property type="entry name" value="ABC transporter ATP-binding protein"/>
    <property type="match status" value="1"/>
</dbReference>
<evidence type="ECO:0000313" key="13">
    <source>
        <dbReference type="EMBL" id="KAA2234877.1"/>
    </source>
</evidence>
<dbReference type="PROSITE" id="PS50929">
    <property type="entry name" value="ABC_TM1F"/>
    <property type="match status" value="1"/>
</dbReference>
<reference evidence="13 14" key="1">
    <citation type="submission" date="2019-09" db="EMBL/GenBank/DDBJ databases">
        <title>Salinarimonas rosea gen. nov., sp. nov., a new member of the a-2 subgroup of the Proteobacteria.</title>
        <authorList>
            <person name="Liu J."/>
        </authorList>
    </citation>
    <scope>NUCLEOTIDE SEQUENCE [LARGE SCALE GENOMIC DNA]</scope>
    <source>
        <strain evidence="13 14">BN140002</strain>
    </source>
</reference>
<dbReference type="GO" id="GO:0034040">
    <property type="term" value="F:ATPase-coupled lipid transmembrane transporter activity"/>
    <property type="evidence" value="ECO:0007669"/>
    <property type="project" value="TreeGrafter"/>
</dbReference>
<dbReference type="Proteomes" id="UP000323142">
    <property type="component" value="Unassembled WGS sequence"/>
</dbReference>
<dbReference type="Gene3D" id="1.20.1560.10">
    <property type="entry name" value="ABC transporter type 1, transmembrane domain"/>
    <property type="match status" value="1"/>
</dbReference>
<dbReference type="InterPro" id="IPR003439">
    <property type="entry name" value="ABC_transporter-like_ATP-bd"/>
</dbReference>
<accession>A0A5B2V9G5</accession>
<evidence type="ECO:0000256" key="10">
    <source>
        <dbReference type="SAM" id="Phobius"/>
    </source>
</evidence>
<dbReference type="NCBIfam" id="TIGR01842">
    <property type="entry name" value="type_I_sec_PrtD"/>
    <property type="match status" value="1"/>
</dbReference>
<protein>
    <submittedName>
        <fullName evidence="13">Type I secretion system permease/ATPase</fullName>
    </submittedName>
</protein>
<comment type="subcellular location">
    <subcellularLocation>
        <location evidence="1">Cell membrane</location>
        <topology evidence="1">Multi-pass membrane protein</topology>
    </subcellularLocation>
</comment>
<keyword evidence="9 10" id="KW-0472">Membrane</keyword>
<dbReference type="SMART" id="SM00382">
    <property type="entry name" value="AAA"/>
    <property type="match status" value="1"/>
</dbReference>
<evidence type="ECO:0000313" key="14">
    <source>
        <dbReference type="Proteomes" id="UP000323142"/>
    </source>
</evidence>
<dbReference type="SUPFAM" id="SSF90123">
    <property type="entry name" value="ABC transporter transmembrane region"/>
    <property type="match status" value="1"/>
</dbReference>
<feature type="transmembrane region" description="Helical" evidence="10">
    <location>
        <begin position="20"/>
        <end position="45"/>
    </location>
</feature>
<dbReference type="InterPro" id="IPR047957">
    <property type="entry name" value="ABC_AprD-like_6TM"/>
</dbReference>
<dbReference type="PROSITE" id="PS50893">
    <property type="entry name" value="ABC_TRANSPORTER_2"/>
    <property type="match status" value="1"/>
</dbReference>